<evidence type="ECO:0000313" key="3">
    <source>
        <dbReference type="WBParaSite" id="MBELARI_LOCUS10804"/>
    </source>
</evidence>
<feature type="compositionally biased region" description="Acidic residues" evidence="1">
    <location>
        <begin position="61"/>
        <end position="71"/>
    </location>
</feature>
<feature type="region of interest" description="Disordered" evidence="1">
    <location>
        <begin position="59"/>
        <end position="127"/>
    </location>
</feature>
<dbReference type="AlphaFoldDB" id="A0AAF3J1S5"/>
<keyword evidence="2" id="KW-1185">Reference proteome</keyword>
<reference evidence="3" key="1">
    <citation type="submission" date="2024-02" db="UniProtKB">
        <authorList>
            <consortium name="WormBaseParasite"/>
        </authorList>
    </citation>
    <scope>IDENTIFICATION</scope>
</reference>
<name>A0AAF3J1S5_9BILA</name>
<feature type="compositionally biased region" description="Polar residues" evidence="1">
    <location>
        <begin position="100"/>
        <end position="121"/>
    </location>
</feature>
<dbReference type="WBParaSite" id="MBELARI_LOCUS10804">
    <property type="protein sequence ID" value="MBELARI_LOCUS10804"/>
    <property type="gene ID" value="MBELARI_LOCUS10804"/>
</dbReference>
<organism evidence="2 3">
    <name type="scientific">Mesorhabditis belari</name>
    <dbReference type="NCBI Taxonomy" id="2138241"/>
    <lineage>
        <taxon>Eukaryota</taxon>
        <taxon>Metazoa</taxon>
        <taxon>Ecdysozoa</taxon>
        <taxon>Nematoda</taxon>
        <taxon>Chromadorea</taxon>
        <taxon>Rhabditida</taxon>
        <taxon>Rhabditina</taxon>
        <taxon>Rhabditomorpha</taxon>
        <taxon>Rhabditoidea</taxon>
        <taxon>Rhabditidae</taxon>
        <taxon>Mesorhabditinae</taxon>
        <taxon>Mesorhabditis</taxon>
    </lineage>
</organism>
<accession>A0AAF3J1S5</accession>
<proteinExistence type="predicted"/>
<dbReference type="Proteomes" id="UP000887575">
    <property type="component" value="Unassembled WGS sequence"/>
</dbReference>
<evidence type="ECO:0000313" key="2">
    <source>
        <dbReference type="Proteomes" id="UP000887575"/>
    </source>
</evidence>
<sequence>MAMDKETQRNVFIVDFAFGLPSLVPSIAPGLNVADLTKGIQQQVVGIAKQVQRLKRAQFTEDAEEGEDLDEDRFRSGFIPEESPVSDTSKIEAPKETATPAFSSDQAVTTEATVQWQPSSDSSDRGIVHFGDDREETDDHIDQSEGDTVTLFKGDKGSYCTRYEQHFSFLLRRRRGQECTGCCSSFRAILSIVQEELPRQSDRKWQLWHLASESFQQGNHSKQATVRG</sequence>
<protein>
    <submittedName>
        <fullName evidence="3">Uncharacterized protein</fullName>
    </submittedName>
</protein>
<evidence type="ECO:0000256" key="1">
    <source>
        <dbReference type="SAM" id="MobiDB-lite"/>
    </source>
</evidence>